<sequence length="108" mass="12378">MEIVGAATEQIERKELKTLHAFSNKFSIYRVPKSLRGSKEYAYTPQIVSNGPIHHGKEELKEMEQFLKLGKVSVEKCIAAERETKLRNYYADNFEKITTRVLCENGVA</sequence>
<accession>A0A6N2M5N6</accession>
<dbReference type="EMBL" id="CAADRP010001707">
    <property type="protein sequence ID" value="VFU49418.1"/>
    <property type="molecule type" value="Genomic_DNA"/>
</dbReference>
<name>A0A6N2M5N6_SALVM</name>
<gene>
    <name evidence="1" type="ORF">SVIM_LOCUS325609</name>
</gene>
<dbReference type="InterPro" id="IPR004158">
    <property type="entry name" value="DUF247_pln"/>
</dbReference>
<evidence type="ECO:0000313" key="1">
    <source>
        <dbReference type="EMBL" id="VFU49418.1"/>
    </source>
</evidence>
<proteinExistence type="predicted"/>
<dbReference type="PANTHER" id="PTHR31170">
    <property type="entry name" value="BNAC04G53230D PROTEIN"/>
    <property type="match status" value="1"/>
</dbReference>
<protein>
    <submittedName>
        <fullName evidence="1">Uncharacterized protein</fullName>
    </submittedName>
</protein>
<dbReference type="PANTHER" id="PTHR31170:SF17">
    <property type="match status" value="1"/>
</dbReference>
<organism evidence="1">
    <name type="scientific">Salix viminalis</name>
    <name type="common">Common osier</name>
    <name type="synonym">Basket willow</name>
    <dbReference type="NCBI Taxonomy" id="40686"/>
    <lineage>
        <taxon>Eukaryota</taxon>
        <taxon>Viridiplantae</taxon>
        <taxon>Streptophyta</taxon>
        <taxon>Embryophyta</taxon>
        <taxon>Tracheophyta</taxon>
        <taxon>Spermatophyta</taxon>
        <taxon>Magnoliopsida</taxon>
        <taxon>eudicotyledons</taxon>
        <taxon>Gunneridae</taxon>
        <taxon>Pentapetalae</taxon>
        <taxon>rosids</taxon>
        <taxon>fabids</taxon>
        <taxon>Malpighiales</taxon>
        <taxon>Salicaceae</taxon>
        <taxon>Saliceae</taxon>
        <taxon>Salix</taxon>
    </lineage>
</organism>
<dbReference type="AlphaFoldDB" id="A0A6N2M5N6"/>
<reference evidence="1" key="1">
    <citation type="submission" date="2019-03" db="EMBL/GenBank/DDBJ databases">
        <authorList>
            <person name="Mank J."/>
            <person name="Almeida P."/>
        </authorList>
    </citation>
    <scope>NUCLEOTIDE SEQUENCE</scope>
    <source>
        <strain evidence="1">78183</strain>
    </source>
</reference>
<dbReference type="Pfam" id="PF03140">
    <property type="entry name" value="DUF247"/>
    <property type="match status" value="1"/>
</dbReference>